<evidence type="ECO:0000313" key="2">
    <source>
        <dbReference type="Proteomes" id="UP000053676"/>
    </source>
</evidence>
<dbReference type="Proteomes" id="UP000053676">
    <property type="component" value="Unassembled WGS sequence"/>
</dbReference>
<sequence length="151" mass="16468">MLPSKVIPRFVDNVRPADIKAIGAMGDSLLLSPFPEIFKHTTLHAANSLITGANGSLETHVTLFNVLRVLNSGVIGGSFAYDAADKGFHVARTAANSSDLERQILHSATEFKFNVEFALTELKNNLKRAIVSIIGVRHPQFLVPVTEDQEM</sequence>
<dbReference type="InterPro" id="IPR038885">
    <property type="entry name" value="PLB1"/>
</dbReference>
<organism evidence="1 2">
    <name type="scientific">Necator americanus</name>
    <name type="common">Human hookworm</name>
    <dbReference type="NCBI Taxonomy" id="51031"/>
    <lineage>
        <taxon>Eukaryota</taxon>
        <taxon>Metazoa</taxon>
        <taxon>Ecdysozoa</taxon>
        <taxon>Nematoda</taxon>
        <taxon>Chromadorea</taxon>
        <taxon>Rhabditida</taxon>
        <taxon>Rhabditina</taxon>
        <taxon>Rhabditomorpha</taxon>
        <taxon>Strongyloidea</taxon>
        <taxon>Ancylostomatidae</taxon>
        <taxon>Bunostominae</taxon>
        <taxon>Necator</taxon>
    </lineage>
</organism>
<proteinExistence type="predicted"/>
<dbReference type="PANTHER" id="PTHR21325">
    <property type="entry name" value="PHOSPHOLIPASE B, PLB1"/>
    <property type="match status" value="1"/>
</dbReference>
<name>W2TCT8_NECAM</name>
<dbReference type="EMBL" id="KI659501">
    <property type="protein sequence ID" value="ETN79409.1"/>
    <property type="molecule type" value="Genomic_DNA"/>
</dbReference>
<dbReference type="OrthoDB" id="5831464at2759"/>
<dbReference type="PANTHER" id="PTHR21325:SF31">
    <property type="entry name" value="GH22081P-RELATED"/>
    <property type="match status" value="1"/>
</dbReference>
<dbReference type="AlphaFoldDB" id="W2TCT8"/>
<evidence type="ECO:0000313" key="1">
    <source>
        <dbReference type="EMBL" id="ETN79409.1"/>
    </source>
</evidence>
<reference evidence="2" key="1">
    <citation type="journal article" date="2014" name="Nat. Genet.">
        <title>Genome of the human hookworm Necator americanus.</title>
        <authorList>
            <person name="Tang Y.T."/>
            <person name="Gao X."/>
            <person name="Rosa B.A."/>
            <person name="Abubucker S."/>
            <person name="Hallsworth-Pepin K."/>
            <person name="Martin J."/>
            <person name="Tyagi R."/>
            <person name="Heizer E."/>
            <person name="Zhang X."/>
            <person name="Bhonagiri-Palsikar V."/>
            <person name="Minx P."/>
            <person name="Warren W.C."/>
            <person name="Wang Q."/>
            <person name="Zhan B."/>
            <person name="Hotez P.J."/>
            <person name="Sternberg P.W."/>
            <person name="Dougall A."/>
            <person name="Gaze S.T."/>
            <person name="Mulvenna J."/>
            <person name="Sotillo J."/>
            <person name="Ranganathan S."/>
            <person name="Rabelo E.M."/>
            <person name="Wilson R.K."/>
            <person name="Felgner P.L."/>
            <person name="Bethony J."/>
            <person name="Hawdon J.M."/>
            <person name="Gasser R.B."/>
            <person name="Loukas A."/>
            <person name="Mitreva M."/>
        </authorList>
    </citation>
    <scope>NUCLEOTIDE SEQUENCE [LARGE SCALE GENOMIC DNA]</scope>
</reference>
<protein>
    <submittedName>
        <fullName evidence="1">Uncharacterized protein</fullName>
    </submittedName>
</protein>
<dbReference type="GO" id="GO:0004620">
    <property type="term" value="F:phospholipase activity"/>
    <property type="evidence" value="ECO:0007669"/>
    <property type="project" value="InterPro"/>
</dbReference>
<keyword evidence="2" id="KW-1185">Reference proteome</keyword>
<accession>W2TCT8</accession>
<dbReference type="KEGG" id="nai:NECAME_09847"/>
<gene>
    <name evidence="1" type="ORF">NECAME_09847</name>
</gene>
<dbReference type="GO" id="GO:0006644">
    <property type="term" value="P:phospholipid metabolic process"/>
    <property type="evidence" value="ECO:0007669"/>
    <property type="project" value="TreeGrafter"/>
</dbReference>